<dbReference type="GO" id="GO:0006508">
    <property type="term" value="P:proteolysis"/>
    <property type="evidence" value="ECO:0007669"/>
    <property type="project" value="UniProtKB-KW"/>
</dbReference>
<dbReference type="InterPro" id="IPR038765">
    <property type="entry name" value="Papain-like_cys_pep_sf"/>
</dbReference>
<evidence type="ECO:0000256" key="1">
    <source>
        <dbReference type="ARBA" id="ARBA00005234"/>
    </source>
</evidence>
<comment type="similarity">
    <text evidence="1">Belongs to the peptidase C48 family.</text>
</comment>
<evidence type="ECO:0000259" key="4">
    <source>
        <dbReference type="PROSITE" id="PS50600"/>
    </source>
</evidence>
<reference evidence="6" key="1">
    <citation type="submission" date="2022-11" db="UniProtKB">
        <authorList>
            <consortium name="WormBaseParasite"/>
        </authorList>
    </citation>
    <scope>IDENTIFICATION</scope>
</reference>
<dbReference type="Gene3D" id="3.40.395.10">
    <property type="entry name" value="Adenoviral Proteinase, Chain A"/>
    <property type="match status" value="1"/>
</dbReference>
<dbReference type="InterPro" id="IPR003653">
    <property type="entry name" value="Peptidase_C48_C"/>
</dbReference>
<evidence type="ECO:0000313" key="5">
    <source>
        <dbReference type="Proteomes" id="UP000887574"/>
    </source>
</evidence>
<dbReference type="PROSITE" id="PS50600">
    <property type="entry name" value="ULP_PROTEASE"/>
    <property type="match status" value="1"/>
</dbReference>
<dbReference type="SUPFAM" id="SSF54001">
    <property type="entry name" value="Cysteine proteinases"/>
    <property type="match status" value="1"/>
</dbReference>
<dbReference type="Pfam" id="PF02902">
    <property type="entry name" value="Peptidase_C48"/>
    <property type="match status" value="1"/>
</dbReference>
<dbReference type="AlphaFoldDB" id="A0A915ED90"/>
<proteinExistence type="inferred from homology"/>
<evidence type="ECO:0000256" key="2">
    <source>
        <dbReference type="ARBA" id="ARBA00022670"/>
    </source>
</evidence>
<sequence>MVFARQQVVVRISQQRLLYYDSLHGHGSNRLIRINDKSVPKQTNGCDCGNFICQFAERASREVCPS</sequence>
<dbReference type="GO" id="GO:0008234">
    <property type="term" value="F:cysteine-type peptidase activity"/>
    <property type="evidence" value="ECO:0007669"/>
    <property type="project" value="InterPro"/>
</dbReference>
<dbReference type="WBParaSite" id="jg4065">
    <property type="protein sequence ID" value="jg4065"/>
    <property type="gene ID" value="jg4065"/>
</dbReference>
<dbReference type="Proteomes" id="UP000887574">
    <property type="component" value="Unplaced"/>
</dbReference>
<accession>A0A915ED90</accession>
<evidence type="ECO:0000256" key="3">
    <source>
        <dbReference type="ARBA" id="ARBA00022801"/>
    </source>
</evidence>
<evidence type="ECO:0000313" key="6">
    <source>
        <dbReference type="WBParaSite" id="jg4065"/>
    </source>
</evidence>
<feature type="domain" description="Ubiquitin-like protease family profile" evidence="4">
    <location>
        <begin position="1"/>
        <end position="59"/>
    </location>
</feature>
<keyword evidence="2" id="KW-0645">Protease</keyword>
<keyword evidence="5" id="KW-1185">Reference proteome</keyword>
<keyword evidence="3" id="KW-0378">Hydrolase</keyword>
<protein>
    <submittedName>
        <fullName evidence="6">Ubiquitin-like protease family profile domain-containing protein</fullName>
    </submittedName>
</protein>
<name>A0A915ED90_9BILA</name>
<organism evidence="5 6">
    <name type="scientific">Ditylenchus dipsaci</name>
    <dbReference type="NCBI Taxonomy" id="166011"/>
    <lineage>
        <taxon>Eukaryota</taxon>
        <taxon>Metazoa</taxon>
        <taxon>Ecdysozoa</taxon>
        <taxon>Nematoda</taxon>
        <taxon>Chromadorea</taxon>
        <taxon>Rhabditida</taxon>
        <taxon>Tylenchina</taxon>
        <taxon>Tylenchomorpha</taxon>
        <taxon>Sphaerularioidea</taxon>
        <taxon>Anguinidae</taxon>
        <taxon>Anguininae</taxon>
        <taxon>Ditylenchus</taxon>
    </lineage>
</organism>